<dbReference type="PANTHER" id="PTHR11851:SF49">
    <property type="entry name" value="MITOCHONDRIAL-PROCESSING PEPTIDASE SUBUNIT ALPHA"/>
    <property type="match status" value="1"/>
</dbReference>
<dbReference type="AlphaFoldDB" id="B6K7D3"/>
<dbReference type="HOGENOM" id="CLU_009902_5_2_1"/>
<evidence type="ECO:0000313" key="11">
    <source>
        <dbReference type="EMBL" id="EEB09437.1"/>
    </source>
</evidence>
<dbReference type="FunFam" id="3.30.830.10:FF:000023">
    <property type="entry name" value="Mitochondrial processing peptidase alpha subunit"/>
    <property type="match status" value="1"/>
</dbReference>
<organism evidence="11 13">
    <name type="scientific">Schizosaccharomyces japonicus (strain yFS275 / FY16936)</name>
    <name type="common">Fission yeast</name>
    <dbReference type="NCBI Taxonomy" id="402676"/>
    <lineage>
        <taxon>Eukaryota</taxon>
        <taxon>Fungi</taxon>
        <taxon>Dikarya</taxon>
        <taxon>Ascomycota</taxon>
        <taxon>Taphrinomycotina</taxon>
        <taxon>Schizosaccharomycetes</taxon>
        <taxon>Schizosaccharomycetales</taxon>
        <taxon>Schizosaccharomycetaceae</taxon>
        <taxon>Schizosaccharomyces</taxon>
    </lineage>
</organism>
<dbReference type="GO" id="GO:0046872">
    <property type="term" value="F:metal ion binding"/>
    <property type="evidence" value="ECO:0007669"/>
    <property type="project" value="InterPro"/>
</dbReference>
<dbReference type="Pfam" id="PF00675">
    <property type="entry name" value="Peptidase_M16"/>
    <property type="match status" value="1"/>
</dbReference>
<evidence type="ECO:0000313" key="13">
    <source>
        <dbReference type="Proteomes" id="UP000001744"/>
    </source>
</evidence>
<evidence type="ECO:0000256" key="4">
    <source>
        <dbReference type="ARBA" id="ARBA00022946"/>
    </source>
</evidence>
<dbReference type="GO" id="GO:0004222">
    <property type="term" value="F:metalloendopeptidase activity"/>
    <property type="evidence" value="ECO:0007669"/>
    <property type="project" value="EnsemblFungi"/>
</dbReference>
<name>B6K7D3_SCHJY</name>
<evidence type="ECO:0000256" key="7">
    <source>
        <dbReference type="ARBA" id="ARBA00032315"/>
    </source>
</evidence>
<sequence length="493" mass="54339">MYLKKAIFGFQSRPLSYKALGGVQLGKNIPTLSRNLSNVAAKAKVEVNTLPNGVRYVCDPRKGHFAGMGAYVKAGTRFETGSLIGLSHVMDRLAFQGTSTMSKTEMQQKLESLGGNHMCSAGRESLVYQSAVFNYDVKVMSQLLAQTMLHPDFTDEDLLHFKDSISFEISDIWKKPDLLLEEFTHATAFGKRTLGNSLVCEPKGIKNITRENVRKYIQSFYRPENLTLAYAGIPIEVGKELTMEQYGHLPRTSKPLAYPAATYIGGQKAINKLEAPEIPYLKDFSHIVIAMEGLSVTDPDIYALACLQFLLGGGGSFSAGGPGKGMYSRLYLNVLNQYPWVETCMAFNHSYSDSGLFGIFISILDDASHLAGPVILRELCNLVLNLDAVEVERAKKQLRSSLLMNLESRMISLEDLGRQIQTQNGAYVSPSEMCDRISSLTRQDLQRVAERVLMGKVNNAGKGSGKPTIVIHGDIEKVGDLRSLCKRAGVGRQ</sequence>
<dbReference type="InterPro" id="IPR011765">
    <property type="entry name" value="Pept_M16_N"/>
</dbReference>
<dbReference type="PROSITE" id="PS00143">
    <property type="entry name" value="INSULINASE"/>
    <property type="match status" value="1"/>
</dbReference>
<dbReference type="JaponicusDB" id="SJAG_04641">
    <property type="gene designation" value="mas2"/>
</dbReference>
<comment type="similarity">
    <text evidence="3 8">Belongs to the peptidase M16 family.</text>
</comment>
<dbReference type="PANTHER" id="PTHR11851">
    <property type="entry name" value="METALLOPROTEASE"/>
    <property type="match status" value="1"/>
</dbReference>
<dbReference type="InterPro" id="IPR001431">
    <property type="entry name" value="Pept_M16_Zn_BS"/>
</dbReference>
<evidence type="ECO:0000256" key="3">
    <source>
        <dbReference type="ARBA" id="ARBA00007261"/>
    </source>
</evidence>
<comment type="subcellular location">
    <subcellularLocation>
        <location evidence="2">Mitochondrion matrix</location>
    </subcellularLocation>
</comment>
<feature type="domain" description="Peptidase M16 C-terminal" evidence="10">
    <location>
        <begin position="207"/>
        <end position="398"/>
    </location>
</feature>
<proteinExistence type="inferred from homology"/>
<dbReference type="GO" id="GO:0017087">
    <property type="term" value="C:mitochondrial processing peptidase complex"/>
    <property type="evidence" value="ECO:0007669"/>
    <property type="project" value="EnsemblFungi"/>
</dbReference>
<dbReference type="OMA" id="LKYHHSP"/>
<reference evidence="11 13" key="1">
    <citation type="journal article" date="2011" name="Science">
        <title>Comparative functional genomics of the fission yeasts.</title>
        <authorList>
            <person name="Rhind N."/>
            <person name="Chen Z."/>
            <person name="Yassour M."/>
            <person name="Thompson D.A."/>
            <person name="Haas B.J."/>
            <person name="Habib N."/>
            <person name="Wapinski I."/>
            <person name="Roy S."/>
            <person name="Lin M.F."/>
            <person name="Heiman D.I."/>
            <person name="Young S.K."/>
            <person name="Furuya K."/>
            <person name="Guo Y."/>
            <person name="Pidoux A."/>
            <person name="Chen H.M."/>
            <person name="Robbertse B."/>
            <person name="Goldberg J.M."/>
            <person name="Aoki K."/>
            <person name="Bayne E.H."/>
            <person name="Berlin A.M."/>
            <person name="Desjardins C.A."/>
            <person name="Dobbs E."/>
            <person name="Dukaj L."/>
            <person name="Fan L."/>
            <person name="FitzGerald M.G."/>
            <person name="French C."/>
            <person name="Gujja S."/>
            <person name="Hansen K."/>
            <person name="Keifenheim D."/>
            <person name="Levin J.Z."/>
            <person name="Mosher R.A."/>
            <person name="Mueller C.A."/>
            <person name="Pfiffner J."/>
            <person name="Priest M."/>
            <person name="Russ C."/>
            <person name="Smialowska A."/>
            <person name="Swoboda P."/>
            <person name="Sykes S.M."/>
            <person name="Vaughn M."/>
            <person name="Vengrova S."/>
            <person name="Yoder R."/>
            <person name="Zeng Q."/>
            <person name="Allshire R."/>
            <person name="Baulcombe D."/>
            <person name="Birren B.W."/>
            <person name="Brown W."/>
            <person name="Ekwall K."/>
            <person name="Kellis M."/>
            <person name="Leatherwood J."/>
            <person name="Levin H."/>
            <person name="Margalit H."/>
            <person name="Martienssen R."/>
            <person name="Nieduszynski C.A."/>
            <person name="Spatafora J.W."/>
            <person name="Friedman N."/>
            <person name="Dalgaard J.Z."/>
            <person name="Baumann P."/>
            <person name="Niki H."/>
            <person name="Regev A."/>
            <person name="Nusbaum C."/>
        </authorList>
    </citation>
    <scope>NUCLEOTIDE SEQUENCE [LARGE SCALE GENOMIC DNA]</scope>
    <source>
        <strain evidence="13">yFS275 / FY16936</strain>
    </source>
</reference>
<dbReference type="eggNOG" id="KOG2067">
    <property type="taxonomic scope" value="Eukaryota"/>
</dbReference>
<dbReference type="VEuPathDB" id="FungiDB:SJAG_04641"/>
<dbReference type="STRING" id="402676.B6K7D3"/>
<dbReference type="GeneID" id="7049802"/>
<evidence type="ECO:0000259" key="10">
    <source>
        <dbReference type="Pfam" id="PF05193"/>
    </source>
</evidence>
<protein>
    <recommendedName>
        <fullName evidence="6">Alpha-MPP</fullName>
    </recommendedName>
    <alternativeName>
        <fullName evidence="7">Inactive zinc metalloprotease alpha</fullName>
    </alternativeName>
</protein>
<comment type="function">
    <text evidence="1">Substrate recognition and binding subunit of the essential mitochondrial processing protease (MPP), which cleaves the mitochondrial sequence off newly imported precursors proteins.</text>
</comment>
<evidence type="ECO:0000256" key="1">
    <source>
        <dbReference type="ARBA" id="ARBA00002123"/>
    </source>
</evidence>
<keyword evidence="13" id="KW-1185">Reference proteome</keyword>
<feature type="domain" description="Peptidase M16 N-terminal" evidence="9">
    <location>
        <begin position="63"/>
        <end position="200"/>
    </location>
</feature>
<dbReference type="SUPFAM" id="SSF63411">
    <property type="entry name" value="LuxS/MPP-like metallohydrolase"/>
    <property type="match status" value="2"/>
</dbReference>
<evidence type="ECO:0000256" key="5">
    <source>
        <dbReference type="ARBA" id="ARBA00023128"/>
    </source>
</evidence>
<keyword evidence="5" id="KW-0496">Mitochondrion</keyword>
<dbReference type="GO" id="GO:0005739">
    <property type="term" value="C:mitochondrion"/>
    <property type="evidence" value="ECO:0000318"/>
    <property type="project" value="GO_Central"/>
</dbReference>
<dbReference type="Proteomes" id="UP000001744">
    <property type="component" value="Unassembled WGS sequence"/>
</dbReference>
<dbReference type="GO" id="GO:0006627">
    <property type="term" value="P:protein processing involved in protein targeting to mitochondrion"/>
    <property type="evidence" value="ECO:0000318"/>
    <property type="project" value="GO_Central"/>
</dbReference>
<dbReference type="InterPro" id="IPR007863">
    <property type="entry name" value="Peptidase_M16_C"/>
</dbReference>
<dbReference type="InterPro" id="IPR011249">
    <property type="entry name" value="Metalloenz_LuxS/M16"/>
</dbReference>
<keyword evidence="4" id="KW-0809">Transit peptide</keyword>
<dbReference type="InterPro" id="IPR050361">
    <property type="entry name" value="MPP/UQCRC_Complex"/>
</dbReference>
<dbReference type="GO" id="GO:0061133">
    <property type="term" value="F:endopeptidase activator activity"/>
    <property type="evidence" value="ECO:0007669"/>
    <property type="project" value="EnsemblFungi"/>
</dbReference>
<evidence type="ECO:0000256" key="2">
    <source>
        <dbReference type="ARBA" id="ARBA00004305"/>
    </source>
</evidence>
<dbReference type="Pfam" id="PF05193">
    <property type="entry name" value="Peptidase_M16_C"/>
    <property type="match status" value="1"/>
</dbReference>
<evidence type="ECO:0000259" key="9">
    <source>
        <dbReference type="Pfam" id="PF00675"/>
    </source>
</evidence>
<dbReference type="OrthoDB" id="277191at2759"/>
<evidence type="ECO:0000313" key="12">
    <source>
        <dbReference type="JaponicusDB" id="SJAG_04641"/>
    </source>
</evidence>
<evidence type="ECO:0000256" key="6">
    <source>
        <dbReference type="ARBA" id="ARBA00030006"/>
    </source>
</evidence>
<dbReference type="EMBL" id="KE651168">
    <property type="protein sequence ID" value="EEB09437.1"/>
    <property type="molecule type" value="Genomic_DNA"/>
</dbReference>
<dbReference type="RefSeq" id="XP_002175730.1">
    <property type="nucleotide sequence ID" value="XM_002175694.2"/>
</dbReference>
<dbReference type="Gene3D" id="3.30.830.10">
    <property type="entry name" value="Metalloenzyme, LuxS/M16 peptidase-like"/>
    <property type="match status" value="2"/>
</dbReference>
<accession>B6K7D3</accession>
<evidence type="ECO:0000256" key="8">
    <source>
        <dbReference type="RuleBase" id="RU004447"/>
    </source>
</evidence>
<gene>
    <name evidence="12" type="primary">mas2</name>
    <name evidence="11" type="ORF">SJAG_04641</name>
</gene>